<reference evidence="2 3" key="1">
    <citation type="journal article" date="2019" name="Int. J. Syst. Evol. Microbiol.">
        <title>The Global Catalogue of Microorganisms (GCM) 10K type strain sequencing project: providing services to taxonomists for standard genome sequencing and annotation.</title>
        <authorList>
            <consortium name="The Broad Institute Genomics Platform"/>
            <consortium name="The Broad Institute Genome Sequencing Center for Infectious Disease"/>
            <person name="Wu L."/>
            <person name="Ma J."/>
        </authorList>
    </citation>
    <scope>NUCLEOTIDE SEQUENCE [LARGE SCALE GENOMIC DNA]</scope>
    <source>
        <strain evidence="2 3">JCM 14545</strain>
    </source>
</reference>
<dbReference type="Proteomes" id="UP001501116">
    <property type="component" value="Unassembled WGS sequence"/>
</dbReference>
<protein>
    <submittedName>
        <fullName evidence="2">Uncharacterized protein</fullName>
    </submittedName>
</protein>
<feature type="compositionally biased region" description="Basic and acidic residues" evidence="1">
    <location>
        <begin position="1"/>
        <end position="18"/>
    </location>
</feature>
<feature type="region of interest" description="Disordered" evidence="1">
    <location>
        <begin position="72"/>
        <end position="147"/>
    </location>
</feature>
<evidence type="ECO:0000313" key="3">
    <source>
        <dbReference type="Proteomes" id="UP001501116"/>
    </source>
</evidence>
<dbReference type="EMBL" id="BAAANN010000001">
    <property type="protein sequence ID" value="GAA1937798.1"/>
    <property type="molecule type" value="Genomic_DNA"/>
</dbReference>
<accession>A0ABN2Q0U7</accession>
<keyword evidence="3" id="KW-1185">Reference proteome</keyword>
<proteinExistence type="predicted"/>
<feature type="compositionally biased region" description="Low complexity" evidence="1">
    <location>
        <begin position="116"/>
        <end position="125"/>
    </location>
</feature>
<gene>
    <name evidence="2" type="ORF">GCM10009754_01020</name>
</gene>
<sequence>MATTEEIERRVAEADAARSAKRSAAAQRIGELAQHRAAVAEQLGDIERELGEALAEASDVIEIDELAQFTDVPAADLTGWLNSRKSSRPKRKKPKPTVSASGAKNATRRGPSTGEAHAASQASTPTAPPAPRDGTANTSEPVTAEVG</sequence>
<comment type="caution">
    <text evidence="2">The sequence shown here is derived from an EMBL/GenBank/DDBJ whole genome shotgun (WGS) entry which is preliminary data.</text>
</comment>
<evidence type="ECO:0000313" key="2">
    <source>
        <dbReference type="EMBL" id="GAA1937798.1"/>
    </source>
</evidence>
<feature type="compositionally biased region" description="Basic residues" evidence="1">
    <location>
        <begin position="85"/>
        <end position="95"/>
    </location>
</feature>
<name>A0ABN2Q0U7_9PSEU</name>
<organism evidence="2 3">
    <name type="scientific">Amycolatopsis minnesotensis</name>
    <dbReference type="NCBI Taxonomy" id="337894"/>
    <lineage>
        <taxon>Bacteria</taxon>
        <taxon>Bacillati</taxon>
        <taxon>Actinomycetota</taxon>
        <taxon>Actinomycetes</taxon>
        <taxon>Pseudonocardiales</taxon>
        <taxon>Pseudonocardiaceae</taxon>
        <taxon>Amycolatopsis</taxon>
    </lineage>
</organism>
<feature type="region of interest" description="Disordered" evidence="1">
    <location>
        <begin position="1"/>
        <end position="21"/>
    </location>
</feature>
<dbReference type="RefSeq" id="WP_344412091.1">
    <property type="nucleotide sequence ID" value="NZ_BAAANN010000001.1"/>
</dbReference>
<evidence type="ECO:0000256" key="1">
    <source>
        <dbReference type="SAM" id="MobiDB-lite"/>
    </source>
</evidence>